<evidence type="ECO:0000256" key="4">
    <source>
        <dbReference type="ARBA" id="ARBA00023136"/>
    </source>
</evidence>
<keyword evidence="2 5" id="KW-0812">Transmembrane</keyword>
<reference evidence="7 8" key="1">
    <citation type="submission" date="2021-08" db="EMBL/GenBank/DDBJ databases">
        <title>The genome sequence of Chitinophaga sp. B61.</title>
        <authorList>
            <person name="Zhang X."/>
        </authorList>
    </citation>
    <scope>NUCLEOTIDE SEQUENCE [LARGE SCALE GENOMIC DNA]</scope>
    <source>
        <strain evidence="7 8">B61</strain>
    </source>
</reference>
<evidence type="ECO:0000259" key="6">
    <source>
        <dbReference type="SMART" id="SM00752"/>
    </source>
</evidence>
<dbReference type="InterPro" id="IPR011020">
    <property type="entry name" value="HTTM-like"/>
</dbReference>
<name>A0ABS7G8Q7_9BACT</name>
<accession>A0ABS7G8Q7</accession>
<evidence type="ECO:0000256" key="2">
    <source>
        <dbReference type="ARBA" id="ARBA00022692"/>
    </source>
</evidence>
<dbReference type="PANTHER" id="PTHR39535">
    <property type="entry name" value="SPORULATION-DELAYING PROTEIN SDPB"/>
    <property type="match status" value="1"/>
</dbReference>
<proteinExistence type="predicted"/>
<dbReference type="InterPro" id="IPR052964">
    <property type="entry name" value="Sporulation_signal_mat"/>
</dbReference>
<dbReference type="SMART" id="SM00752">
    <property type="entry name" value="HTTM"/>
    <property type="match status" value="1"/>
</dbReference>
<dbReference type="PANTHER" id="PTHR39535:SF2">
    <property type="entry name" value="HTTM DOMAIN-CONTAINING PROTEIN"/>
    <property type="match status" value="1"/>
</dbReference>
<evidence type="ECO:0000256" key="3">
    <source>
        <dbReference type="ARBA" id="ARBA00022989"/>
    </source>
</evidence>
<evidence type="ECO:0000256" key="1">
    <source>
        <dbReference type="ARBA" id="ARBA00004127"/>
    </source>
</evidence>
<feature type="domain" description="HTTM-like" evidence="6">
    <location>
        <begin position="11"/>
        <end position="291"/>
    </location>
</feature>
<comment type="subcellular location">
    <subcellularLocation>
        <location evidence="1">Endomembrane system</location>
        <topology evidence="1">Multi-pass membrane protein</topology>
    </subcellularLocation>
</comment>
<organism evidence="7 8">
    <name type="scientific">Chitinophaga rhizophila</name>
    <dbReference type="NCBI Taxonomy" id="2866212"/>
    <lineage>
        <taxon>Bacteria</taxon>
        <taxon>Pseudomonadati</taxon>
        <taxon>Bacteroidota</taxon>
        <taxon>Chitinophagia</taxon>
        <taxon>Chitinophagales</taxon>
        <taxon>Chitinophagaceae</taxon>
        <taxon>Chitinophaga</taxon>
    </lineage>
</organism>
<feature type="transmembrane region" description="Helical" evidence="5">
    <location>
        <begin position="225"/>
        <end position="246"/>
    </location>
</feature>
<dbReference type="RefSeq" id="WP_220248407.1">
    <property type="nucleotide sequence ID" value="NZ_JAICCF010000001.1"/>
</dbReference>
<feature type="transmembrane region" description="Helical" evidence="5">
    <location>
        <begin position="169"/>
        <end position="195"/>
    </location>
</feature>
<keyword evidence="4 5" id="KW-0472">Membrane</keyword>
<feature type="transmembrane region" description="Helical" evidence="5">
    <location>
        <begin position="62"/>
        <end position="80"/>
    </location>
</feature>
<keyword evidence="8" id="KW-1185">Reference proteome</keyword>
<feature type="transmembrane region" description="Helical" evidence="5">
    <location>
        <begin position="21"/>
        <end position="42"/>
    </location>
</feature>
<keyword evidence="3 5" id="KW-1133">Transmembrane helix</keyword>
<evidence type="ECO:0000313" key="7">
    <source>
        <dbReference type="EMBL" id="MBW8683174.1"/>
    </source>
</evidence>
<evidence type="ECO:0000313" key="8">
    <source>
        <dbReference type="Proteomes" id="UP000812961"/>
    </source>
</evidence>
<feature type="transmembrane region" description="Helical" evidence="5">
    <location>
        <begin position="315"/>
        <end position="335"/>
    </location>
</feature>
<dbReference type="EMBL" id="JAICCF010000001">
    <property type="protein sequence ID" value="MBW8683174.1"/>
    <property type="molecule type" value="Genomic_DNA"/>
</dbReference>
<sequence length="517" mass="59198">MKSVYCFFTERKSSDDLFLPFFRISVSLFFLIHFLAVIPDFAALYSREGIIPADLGELFSHYFVPTLSSFSALLYSWFHLEEATSLSIFQGLYITCCLTLLIGFCSRASAILLFILHTILISGAHLYSYGVDMFTTIMMFYCCVFPLGADKSIDKHFFYRNREVNPTQYRRLLQIHICLVYWASGLGKIVGYNWWNGEAIWKALHLPFIHGTDAVSYDVLGEYPLLSLLIGWGTVLIELLYPLFIWKKPWKNIWLALVIMMHLGIILALNLYFFSTLMIIFNLSAFLNLENKKEDIQAQGAGDSDAVVRNRRPVFVTWALVHIVMILFVCVYSVFDDYDAFYHGNKKDYKRPVALERVQSVLGIPILADYLRFAGIDTGYGFFAPNVASAYVIDFRLMNQEGQVVKSQYLPELKSGESVVRFGTLLGNFQRKLKLMEKGENKKGLYGRYLDALVKAMGQSILKQNQQADVSTVKAVLYMYSYPSLKEITLEKREKKLIPLDSFTVVKKAPLVLNNID</sequence>
<dbReference type="Proteomes" id="UP000812961">
    <property type="component" value="Unassembled WGS sequence"/>
</dbReference>
<evidence type="ECO:0000256" key="5">
    <source>
        <dbReference type="SAM" id="Phobius"/>
    </source>
</evidence>
<comment type="caution">
    <text evidence="7">The sequence shown here is derived from an EMBL/GenBank/DDBJ whole genome shotgun (WGS) entry which is preliminary data.</text>
</comment>
<feature type="transmembrane region" description="Helical" evidence="5">
    <location>
        <begin position="92"/>
        <end position="120"/>
    </location>
</feature>
<gene>
    <name evidence="7" type="ORF">K1Y79_02410</name>
</gene>
<protein>
    <recommendedName>
        <fullName evidence="6">HTTM-like domain-containing protein</fullName>
    </recommendedName>
</protein>
<feature type="transmembrane region" description="Helical" evidence="5">
    <location>
        <begin position="253"/>
        <end position="281"/>
    </location>
</feature>